<feature type="compositionally biased region" description="Polar residues" evidence="5">
    <location>
        <begin position="1367"/>
        <end position="1384"/>
    </location>
</feature>
<feature type="compositionally biased region" description="Gly residues" evidence="5">
    <location>
        <begin position="1641"/>
        <end position="1651"/>
    </location>
</feature>
<keyword evidence="1" id="KW-0479">Metal-binding</keyword>
<dbReference type="InterPro" id="IPR001965">
    <property type="entry name" value="Znf_PHD"/>
</dbReference>
<feature type="compositionally biased region" description="Low complexity" evidence="5">
    <location>
        <begin position="204"/>
        <end position="221"/>
    </location>
</feature>
<evidence type="ECO:0000256" key="2">
    <source>
        <dbReference type="ARBA" id="ARBA00022771"/>
    </source>
</evidence>
<dbReference type="SUPFAM" id="SSF57903">
    <property type="entry name" value="FYVE/PHD zinc finger"/>
    <property type="match status" value="1"/>
</dbReference>
<name>A0A9P6PN63_9FUNG</name>
<dbReference type="InterPro" id="IPR046341">
    <property type="entry name" value="SET_dom_sf"/>
</dbReference>
<dbReference type="GO" id="GO:0034967">
    <property type="term" value="C:Set3 complex"/>
    <property type="evidence" value="ECO:0007669"/>
    <property type="project" value="TreeGrafter"/>
</dbReference>
<feature type="compositionally biased region" description="Polar residues" evidence="5">
    <location>
        <begin position="1494"/>
        <end position="1511"/>
    </location>
</feature>
<feature type="compositionally biased region" description="Polar residues" evidence="5">
    <location>
        <begin position="1312"/>
        <end position="1322"/>
    </location>
</feature>
<dbReference type="Pfam" id="PF00856">
    <property type="entry name" value="SET"/>
    <property type="match status" value="1"/>
</dbReference>
<feature type="compositionally biased region" description="Polar residues" evidence="5">
    <location>
        <begin position="713"/>
        <end position="725"/>
    </location>
</feature>
<proteinExistence type="predicted"/>
<dbReference type="Proteomes" id="UP000726737">
    <property type="component" value="Unassembled WGS sequence"/>
</dbReference>
<feature type="compositionally biased region" description="Basic and acidic residues" evidence="5">
    <location>
        <begin position="120"/>
        <end position="139"/>
    </location>
</feature>
<dbReference type="GO" id="GO:0008270">
    <property type="term" value="F:zinc ion binding"/>
    <property type="evidence" value="ECO:0007669"/>
    <property type="project" value="UniProtKB-KW"/>
</dbReference>
<feature type="compositionally biased region" description="Pro residues" evidence="5">
    <location>
        <begin position="1350"/>
        <end position="1363"/>
    </location>
</feature>
<feature type="compositionally biased region" description="Basic and acidic residues" evidence="5">
    <location>
        <begin position="1653"/>
        <end position="1675"/>
    </location>
</feature>
<evidence type="ECO:0000313" key="7">
    <source>
        <dbReference type="EMBL" id="KAG0249164.1"/>
    </source>
</evidence>
<feature type="compositionally biased region" description="Low complexity" evidence="5">
    <location>
        <begin position="1093"/>
        <end position="1105"/>
    </location>
</feature>
<feature type="compositionally biased region" description="Polar residues" evidence="5">
    <location>
        <begin position="1393"/>
        <end position="1403"/>
    </location>
</feature>
<feature type="compositionally biased region" description="Polar residues" evidence="5">
    <location>
        <begin position="159"/>
        <end position="171"/>
    </location>
</feature>
<sequence>MSARLGSTAPSPSIANLASKVINRLANNSINNININNNNSNSNYTGIDEDEDSGGNEEYDDDAGIIRCICNFTDDDGFTIQCERCLVWQHAVCVGIVQSNVPDKYLCELCSPRPVDRKRANEFQRRRNGAGERKREKSPSSRRKPSVGRPRKQCGSVGGSFSEQGVSTSKENGTRHSPGPSPSNGNLIKNTSGQTDANGKRIRGSNTAGSSTSSSSHQNSSAKHKSAGQTGGSRISSATNEDDDLDMESDSQDDVSDAYQFEFSSVEMNIVTSKAVQDLFRQVITQFRQARSRKRSLSLTSGVKLQELVASNSASSNNSVTSAYEGSDSSPTIPGTLPPPPMPSTDASSVVSMERESLARPLIKTTVKHILPSSKSPHSPASQYGLFAESSIGAGRFMMEFKGEVSLKSIYRSDPINQYSILATPKPFVLFHPQLDLAVDARRSGNDARFVRRSCVPNTEVKSIVVPGVQDQTVHLGLFAKVPIGKGQEITLDWDWNKDHLALQPIKATPEKSKDGSVRKGLKEIRKAKHLVASTLLAQTDCACENKDSCVLHQMLKDGLSEAGARDQESSTAVKGSRPKKVTSESLRQRYGGHRDRSGPGQDEKRVVDQDTSEEDLSMAENSPQRKSPKAAKLEGPSKKARHESHTHHKTIRADQDAGSESDSDDHRRRKQNILDRQGSPFKRTSNVSQELSAREMKHALMLIKKMEDKDASQTGQVKQKSQEPGSKESRRSGIASPKPSRDKTKPQDTDQRLASPNKTTVALEDDNISIGDSGIDSDSNSGLLRRDPFALDRTVPFTNKRPQTTHSHGKRDRGQMEQNASSQSPATSDSERKDSTGRSAKRTTHPQSGKKQPYSTASRGKRIAERAHQKQRSKDRVIRHGVEMMDDIQNLSGTSSAEGSFVSIVGNTSDEEEDMSHRAGRRPLRDKNLPKETLPVASLKPSVLPCKKVWKMIYLKQRALAEEEAREKAEEIKKKAEEVFDLEMGEDETLNSITEPSTTNTETAMPPSKVPIAEDLVKPAATPEPPKDISHQSSIIEGDVLNLFHDAVKPETSSSTASRNRDEVPAENSTEPKLNVAPKAIQQPVVIPPPASSRGSATAAAAPKAADRPKAPQKLSLESYQARRLATNSTTQSEETQVAPGTAASAVAGFSAPVVNESMDVEMTEATPSTAPLTSEAPVSADAATSTQESLETKAEVVPSIPKVKLSLQEYQKKRQEASQRGVNPPVSDVFIEARAQSPEKSGSGESRGLDHSKTIIEASQEPVDRPVDVEMVTEGPSDNSTSIVGQDQTSKEDYFQVGTSLPTPLIGLSSRAQAVSSTSGEYFPVQPFSPISLSAGPTPFSKLNLTSSPPPPPPPPPPPRASPSLGAQAQPNGTQPVLSSARSPGALRASLNASPKETQGPNLELKSPGNKFGPSPPQSQGSAGWRTPRSHRGTPPPAPGPAATSGSYRHGGGPSMSDHRPDARYYGAQQDRSERLPTVESVNSPTRERQHSVASDNQPASPFETSSSGHYGYNDDQPSFKRSNHLSSPPGHAIPTGPRDYFKPDERPRHRSINGDEWGYGNMDNATYGGYRGPRSAPPPPPRDRDRDRDRDHERERERDRERRDRYDRRDYFVSGPPGGGSGGIAGGNNSSGFYGSNRGPGGPGGGYGRRPSDYYDMHGRDEDYSNSNKRDGAQNTHQASSSAFATGPGSYSVDANSSTSPSNTRRI</sequence>
<dbReference type="Gene3D" id="3.30.40.10">
    <property type="entry name" value="Zinc/RING finger domain, C3HC4 (zinc finger)"/>
    <property type="match status" value="1"/>
</dbReference>
<feature type="region of interest" description="Disordered" evidence="5">
    <location>
        <begin position="1163"/>
        <end position="1199"/>
    </location>
</feature>
<feature type="compositionally biased region" description="Low complexity" evidence="5">
    <location>
        <begin position="311"/>
        <end position="335"/>
    </location>
</feature>
<protein>
    <recommendedName>
        <fullName evidence="6">SET domain-containing protein</fullName>
    </recommendedName>
</protein>
<dbReference type="EMBL" id="JAAAJA010000862">
    <property type="protein sequence ID" value="KAG0249164.1"/>
    <property type="molecule type" value="Genomic_DNA"/>
</dbReference>
<evidence type="ECO:0000256" key="4">
    <source>
        <dbReference type="ARBA" id="ARBA00022853"/>
    </source>
</evidence>
<dbReference type="Pfam" id="PF20826">
    <property type="entry name" value="PHD_5"/>
    <property type="match status" value="1"/>
</dbReference>
<feature type="compositionally biased region" description="Polar residues" evidence="5">
    <location>
        <begin position="1696"/>
        <end position="1710"/>
    </location>
</feature>
<feature type="compositionally biased region" description="Polar residues" evidence="5">
    <location>
        <begin position="1518"/>
        <end position="1529"/>
    </location>
</feature>
<comment type="caution">
    <text evidence="7">The sequence shown here is derived from an EMBL/GenBank/DDBJ whole genome shotgun (WGS) entry which is preliminary data.</text>
</comment>
<keyword evidence="8" id="KW-1185">Reference proteome</keyword>
<evidence type="ECO:0000313" key="8">
    <source>
        <dbReference type="Proteomes" id="UP000726737"/>
    </source>
</evidence>
<feature type="compositionally biased region" description="Polar residues" evidence="5">
    <location>
        <begin position="1676"/>
        <end position="1687"/>
    </location>
</feature>
<feature type="region of interest" description="Disordered" evidence="5">
    <location>
        <begin position="1235"/>
        <end position="1710"/>
    </location>
</feature>
<keyword evidence="3" id="KW-0862">Zinc</keyword>
<dbReference type="CDD" id="cd15550">
    <property type="entry name" value="PHD_MLL5"/>
    <property type="match status" value="1"/>
</dbReference>
<accession>A0A9P6PN63</accession>
<dbReference type="PANTHER" id="PTHR46462:SF3">
    <property type="entry name" value="UPSET, ISOFORM A"/>
    <property type="match status" value="1"/>
</dbReference>
<dbReference type="InterPro" id="IPR011011">
    <property type="entry name" value="Znf_FYVE_PHD"/>
</dbReference>
<feature type="region of interest" description="Disordered" evidence="5">
    <location>
        <begin position="37"/>
        <end position="57"/>
    </location>
</feature>
<dbReference type="InterPro" id="IPR019786">
    <property type="entry name" value="Zinc_finger_PHD-type_CS"/>
</dbReference>
<dbReference type="SUPFAM" id="SSF82199">
    <property type="entry name" value="SET domain"/>
    <property type="match status" value="1"/>
</dbReference>
<feature type="domain" description="SET" evidence="6">
    <location>
        <begin position="359"/>
        <end position="495"/>
    </location>
</feature>
<keyword evidence="4" id="KW-0156">Chromatin regulator</keyword>
<feature type="region of interest" description="Disordered" evidence="5">
    <location>
        <begin position="120"/>
        <end position="254"/>
    </location>
</feature>
<feature type="compositionally biased region" description="Acidic residues" evidence="5">
    <location>
        <begin position="980"/>
        <end position="990"/>
    </location>
</feature>
<feature type="compositionally biased region" description="Polar residues" evidence="5">
    <location>
        <begin position="846"/>
        <end position="859"/>
    </location>
</feature>
<feature type="region of interest" description="Disordered" evidence="5">
    <location>
        <begin position="1047"/>
        <end position="1145"/>
    </location>
</feature>
<feature type="compositionally biased region" description="Polar residues" evidence="5">
    <location>
        <begin position="797"/>
        <end position="807"/>
    </location>
</feature>
<feature type="compositionally biased region" description="Basic and acidic residues" evidence="5">
    <location>
        <begin position="593"/>
        <end position="609"/>
    </location>
</feature>
<dbReference type="Gene3D" id="2.170.270.10">
    <property type="entry name" value="SET domain"/>
    <property type="match status" value="1"/>
</dbReference>
<dbReference type="OrthoDB" id="1700726at2759"/>
<feature type="compositionally biased region" description="Polar residues" evidence="5">
    <location>
        <begin position="683"/>
        <end position="692"/>
    </location>
</feature>
<dbReference type="SMART" id="SM00249">
    <property type="entry name" value="PHD"/>
    <property type="match status" value="1"/>
</dbReference>
<dbReference type="GO" id="GO:0070210">
    <property type="term" value="C:Rpd3L-Expanded complex"/>
    <property type="evidence" value="ECO:0007669"/>
    <property type="project" value="TreeGrafter"/>
</dbReference>
<reference evidence="7" key="1">
    <citation type="journal article" date="2020" name="Fungal Divers.">
        <title>Resolving the Mortierellaceae phylogeny through synthesis of multi-gene phylogenetics and phylogenomics.</title>
        <authorList>
            <person name="Vandepol N."/>
            <person name="Liber J."/>
            <person name="Desiro A."/>
            <person name="Na H."/>
            <person name="Kennedy M."/>
            <person name="Barry K."/>
            <person name="Grigoriev I.V."/>
            <person name="Miller A.N."/>
            <person name="O'Donnell K."/>
            <person name="Stajich J.E."/>
            <person name="Bonito G."/>
        </authorList>
    </citation>
    <scope>NUCLEOTIDE SEQUENCE</scope>
    <source>
        <strain evidence="7">KOD948</strain>
    </source>
</reference>
<dbReference type="PROSITE" id="PS01359">
    <property type="entry name" value="ZF_PHD_1"/>
    <property type="match status" value="1"/>
</dbReference>
<evidence type="ECO:0000259" key="6">
    <source>
        <dbReference type="PROSITE" id="PS50280"/>
    </source>
</evidence>
<dbReference type="GO" id="GO:0006325">
    <property type="term" value="P:chromatin organization"/>
    <property type="evidence" value="ECO:0007669"/>
    <property type="project" value="UniProtKB-KW"/>
</dbReference>
<keyword evidence="2" id="KW-0863">Zinc-finger</keyword>
<feature type="compositionally biased region" description="Low complexity" evidence="5">
    <location>
        <begin position="769"/>
        <end position="783"/>
    </location>
</feature>
<feature type="compositionally biased region" description="Basic and acidic residues" evidence="5">
    <location>
        <begin position="863"/>
        <end position="880"/>
    </location>
</feature>
<dbReference type="PROSITE" id="PS50280">
    <property type="entry name" value="SET"/>
    <property type="match status" value="1"/>
</dbReference>
<feature type="compositionally biased region" description="Polar residues" evidence="5">
    <location>
        <begin position="991"/>
        <end position="1004"/>
    </location>
</feature>
<feature type="compositionally biased region" description="Polar residues" evidence="5">
    <location>
        <begin position="1278"/>
        <end position="1290"/>
    </location>
</feature>
<feature type="region of interest" description="Disordered" evidence="5">
    <location>
        <begin position="562"/>
        <end position="880"/>
    </location>
</feature>
<feature type="compositionally biased region" description="Polar residues" evidence="5">
    <location>
        <begin position="1127"/>
        <end position="1137"/>
    </location>
</feature>
<dbReference type="InterPro" id="IPR001214">
    <property type="entry name" value="SET_dom"/>
</dbReference>
<feature type="compositionally biased region" description="Polar residues" evidence="5">
    <location>
        <begin position="182"/>
        <end position="197"/>
    </location>
</feature>
<feature type="region of interest" description="Disordered" evidence="5">
    <location>
        <begin position="909"/>
        <end position="930"/>
    </location>
</feature>
<feature type="compositionally biased region" description="Low complexity" evidence="5">
    <location>
        <begin position="1630"/>
        <end position="1640"/>
    </location>
</feature>
<feature type="compositionally biased region" description="Basic residues" evidence="5">
    <location>
        <begin position="639"/>
        <end position="651"/>
    </location>
</feature>
<evidence type="ECO:0000256" key="5">
    <source>
        <dbReference type="SAM" id="MobiDB-lite"/>
    </source>
</evidence>
<dbReference type="PANTHER" id="PTHR46462">
    <property type="entry name" value="UPSET, ISOFORM A"/>
    <property type="match status" value="1"/>
</dbReference>
<evidence type="ECO:0000256" key="1">
    <source>
        <dbReference type="ARBA" id="ARBA00022723"/>
    </source>
</evidence>
<feature type="region of interest" description="Disordered" evidence="5">
    <location>
        <begin position="980"/>
        <end position="1009"/>
    </location>
</feature>
<feature type="compositionally biased region" description="Acidic residues" evidence="5">
    <location>
        <begin position="240"/>
        <end position="254"/>
    </location>
</feature>
<feature type="region of interest" description="Disordered" evidence="5">
    <location>
        <begin position="311"/>
        <end position="348"/>
    </location>
</feature>
<dbReference type="InterPro" id="IPR013083">
    <property type="entry name" value="Znf_RING/FYVE/PHD"/>
</dbReference>
<dbReference type="GO" id="GO:0006355">
    <property type="term" value="P:regulation of DNA-templated transcription"/>
    <property type="evidence" value="ECO:0007669"/>
    <property type="project" value="TreeGrafter"/>
</dbReference>
<feature type="compositionally biased region" description="Basic residues" evidence="5">
    <location>
        <begin position="140"/>
        <end position="152"/>
    </location>
</feature>
<feature type="compositionally biased region" description="Polar residues" evidence="5">
    <location>
        <begin position="817"/>
        <end position="829"/>
    </location>
</feature>
<feature type="compositionally biased region" description="Basic and acidic residues" evidence="5">
    <location>
        <begin position="693"/>
        <end position="712"/>
    </location>
</feature>
<feature type="compositionally biased region" description="Basic and acidic residues" evidence="5">
    <location>
        <begin position="1584"/>
        <end position="1614"/>
    </location>
</feature>
<dbReference type="SMART" id="SM00317">
    <property type="entry name" value="SET"/>
    <property type="match status" value="1"/>
</dbReference>
<evidence type="ECO:0000256" key="3">
    <source>
        <dbReference type="ARBA" id="ARBA00022833"/>
    </source>
</evidence>
<feature type="compositionally biased region" description="Gly residues" evidence="5">
    <location>
        <begin position="1619"/>
        <end position="1629"/>
    </location>
</feature>
<organism evidence="7 8">
    <name type="scientific">Mortierella polycephala</name>
    <dbReference type="NCBI Taxonomy" id="41804"/>
    <lineage>
        <taxon>Eukaryota</taxon>
        <taxon>Fungi</taxon>
        <taxon>Fungi incertae sedis</taxon>
        <taxon>Mucoromycota</taxon>
        <taxon>Mortierellomycotina</taxon>
        <taxon>Mortierellomycetes</taxon>
        <taxon>Mortierellales</taxon>
        <taxon>Mortierellaceae</taxon>
        <taxon>Mortierella</taxon>
    </lineage>
</organism>
<feature type="compositionally biased region" description="Basic and acidic residues" evidence="5">
    <location>
        <begin position="740"/>
        <end position="752"/>
    </location>
</feature>
<feature type="compositionally biased region" description="Acidic residues" evidence="5">
    <location>
        <begin position="47"/>
        <end position="57"/>
    </location>
</feature>
<gene>
    <name evidence="7" type="ORF">BG011_009547</name>
</gene>